<dbReference type="Proteomes" id="UP001271792">
    <property type="component" value="Unassembled WGS sequence"/>
</dbReference>
<keyword evidence="2" id="KW-1185">Reference proteome</keyword>
<evidence type="ECO:0000313" key="2">
    <source>
        <dbReference type="Proteomes" id="UP001271792"/>
    </source>
</evidence>
<dbReference type="EMBL" id="JAXAVV010000053">
    <property type="protein sequence ID" value="MDX8056682.1"/>
    <property type="molecule type" value="Genomic_DNA"/>
</dbReference>
<gene>
    <name evidence="1" type="ORF">SK571_45570</name>
</gene>
<name>A0ABU4U9E6_9PSEU</name>
<comment type="caution">
    <text evidence="1">The sequence shown here is derived from an EMBL/GenBank/DDBJ whole genome shotgun (WGS) entry which is preliminary data.</text>
</comment>
<reference evidence="1 2" key="1">
    <citation type="submission" date="2023-11" db="EMBL/GenBank/DDBJ databases">
        <title>Lentzea sokolovensis, sp. nov., Lentzea kristufkii, sp. nov., and Lentzea miocenensis, sp. nov., rare actinobacteria from Sokolov Coal Basin, Miocene lacustrine sediment, Czech Republic.</title>
        <authorList>
            <person name="Lara A."/>
            <person name="Kotroba L."/>
            <person name="Nouioui I."/>
            <person name="Neumann-Schaal M."/>
            <person name="Mast Y."/>
            <person name="Chronakova A."/>
        </authorList>
    </citation>
    <scope>NUCLEOTIDE SEQUENCE [LARGE SCALE GENOMIC DNA]</scope>
    <source>
        <strain evidence="1 2">BCCO 10_0798</strain>
    </source>
</reference>
<protein>
    <submittedName>
        <fullName evidence="1">Uncharacterized protein</fullName>
    </submittedName>
</protein>
<organism evidence="1 2">
    <name type="scientific">Lentzea kristufekii</name>
    <dbReference type="NCBI Taxonomy" id="3095430"/>
    <lineage>
        <taxon>Bacteria</taxon>
        <taxon>Bacillati</taxon>
        <taxon>Actinomycetota</taxon>
        <taxon>Actinomycetes</taxon>
        <taxon>Pseudonocardiales</taxon>
        <taxon>Pseudonocardiaceae</taxon>
        <taxon>Lentzea</taxon>
    </lineage>
</organism>
<proteinExistence type="predicted"/>
<dbReference type="RefSeq" id="WP_319990331.1">
    <property type="nucleotide sequence ID" value="NZ_JAXAVV010000053.1"/>
</dbReference>
<evidence type="ECO:0000313" key="1">
    <source>
        <dbReference type="EMBL" id="MDX8056682.1"/>
    </source>
</evidence>
<sequence>MTTSGTPARIYGEEYKKSERLDFPDLVNHMFSRLLLTPATSVVPAGTKFALHHNGTQNLALAVLGLRDAFLFSGQRYTCEAEELHNALEDFFEAFNWRNPDDGMDRRFHYSVHLLSESQQRTRVKGPGLYLNPPDA</sequence>
<accession>A0ABU4U9E6</accession>